<organism evidence="2 3">
    <name type="scientific">Halalkalibacter krulwichiae</name>
    <dbReference type="NCBI Taxonomy" id="199441"/>
    <lineage>
        <taxon>Bacteria</taxon>
        <taxon>Bacillati</taxon>
        <taxon>Bacillota</taxon>
        <taxon>Bacilli</taxon>
        <taxon>Bacillales</taxon>
        <taxon>Bacillaceae</taxon>
        <taxon>Halalkalibacter</taxon>
    </lineage>
</organism>
<evidence type="ECO:0000256" key="1">
    <source>
        <dbReference type="SAM" id="Phobius"/>
    </source>
</evidence>
<name>A0A1X9MFN5_9BACI</name>
<accession>A0A1X9MFN5</accession>
<sequence>MIVPWLTFPFVGKRTVKRYWPGVLFMSLFLFAEGILAEKRNWWRFFDTSIPNSVFVYGFLDILKRFEYAWLVKMSKLQLSLCFFLKSFLMYIFQYLSEDH</sequence>
<feature type="transmembrane region" description="Helical" evidence="1">
    <location>
        <begin position="77"/>
        <end position="96"/>
    </location>
</feature>
<keyword evidence="1" id="KW-0472">Membrane</keyword>
<proteinExistence type="predicted"/>
<keyword evidence="1" id="KW-0812">Transmembrane</keyword>
<evidence type="ECO:0000313" key="3">
    <source>
        <dbReference type="Proteomes" id="UP000193006"/>
    </source>
</evidence>
<dbReference type="EMBL" id="CP020814">
    <property type="protein sequence ID" value="ARK30913.1"/>
    <property type="molecule type" value="Genomic_DNA"/>
</dbReference>
<gene>
    <name evidence="2" type="ORF">BkAM31D_14290</name>
</gene>
<dbReference type="Proteomes" id="UP000193006">
    <property type="component" value="Chromosome"/>
</dbReference>
<dbReference type="KEGG" id="bkw:BkAM31D_14290"/>
<keyword evidence="3" id="KW-1185">Reference proteome</keyword>
<evidence type="ECO:0000313" key="2">
    <source>
        <dbReference type="EMBL" id="ARK30913.1"/>
    </source>
</evidence>
<feature type="transmembrane region" description="Helical" evidence="1">
    <location>
        <begin position="20"/>
        <end position="37"/>
    </location>
</feature>
<reference evidence="2 3" key="1">
    <citation type="submission" date="2017-04" db="EMBL/GenBank/DDBJ databases">
        <title>Bacillus krulwichiae AM31D Genome sequencing and assembly.</title>
        <authorList>
            <person name="Krulwich T.A."/>
            <person name="Anastor L."/>
            <person name="Ehrlich R."/>
            <person name="Ehrlich G.D."/>
            <person name="Janto B."/>
        </authorList>
    </citation>
    <scope>NUCLEOTIDE SEQUENCE [LARGE SCALE GENOMIC DNA]</scope>
    <source>
        <strain evidence="2 3">AM31D</strain>
    </source>
</reference>
<keyword evidence="1" id="KW-1133">Transmembrane helix</keyword>
<protein>
    <submittedName>
        <fullName evidence="2">Uncharacterized protein</fullName>
    </submittedName>
</protein>
<dbReference type="AlphaFoldDB" id="A0A1X9MFN5"/>